<keyword evidence="2" id="KW-0813">Transport</keyword>
<feature type="transmembrane region" description="Helical" evidence="9">
    <location>
        <begin position="237"/>
        <end position="256"/>
    </location>
</feature>
<evidence type="ECO:0000256" key="5">
    <source>
        <dbReference type="ARBA" id="ARBA00022989"/>
    </source>
</evidence>
<dbReference type="GO" id="GO:0005254">
    <property type="term" value="F:chloride channel activity"/>
    <property type="evidence" value="ECO:0007669"/>
    <property type="project" value="InterPro"/>
</dbReference>
<evidence type="ECO:0000256" key="3">
    <source>
        <dbReference type="ARBA" id="ARBA00022475"/>
    </source>
</evidence>
<organism evidence="10 11">
    <name type="scientific">Botrimarina mediterranea</name>
    <dbReference type="NCBI Taxonomy" id="2528022"/>
    <lineage>
        <taxon>Bacteria</taxon>
        <taxon>Pseudomonadati</taxon>
        <taxon>Planctomycetota</taxon>
        <taxon>Planctomycetia</taxon>
        <taxon>Pirellulales</taxon>
        <taxon>Lacipirellulaceae</taxon>
        <taxon>Botrimarina</taxon>
    </lineage>
</organism>
<keyword evidence="7 9" id="KW-0472">Membrane</keyword>
<proteinExistence type="inferred from homology"/>
<evidence type="ECO:0000256" key="9">
    <source>
        <dbReference type="SAM" id="Phobius"/>
    </source>
</evidence>
<evidence type="ECO:0000256" key="6">
    <source>
        <dbReference type="ARBA" id="ARBA00023065"/>
    </source>
</evidence>
<evidence type="ECO:0000256" key="4">
    <source>
        <dbReference type="ARBA" id="ARBA00022692"/>
    </source>
</evidence>
<dbReference type="PANTHER" id="PTHR33281:SF19">
    <property type="entry name" value="VOLTAGE-DEPENDENT ANION CHANNEL-FORMING PROTEIN YNEE"/>
    <property type="match status" value="1"/>
</dbReference>
<evidence type="ECO:0000256" key="8">
    <source>
        <dbReference type="ARBA" id="ARBA00034708"/>
    </source>
</evidence>
<evidence type="ECO:0000256" key="1">
    <source>
        <dbReference type="ARBA" id="ARBA00004651"/>
    </source>
</evidence>
<accession>A0A518K7D9</accession>
<dbReference type="GO" id="GO:0005886">
    <property type="term" value="C:plasma membrane"/>
    <property type="evidence" value="ECO:0007669"/>
    <property type="project" value="UniProtKB-SubCell"/>
</dbReference>
<keyword evidence="6" id="KW-0406">Ion transport</keyword>
<dbReference type="PANTHER" id="PTHR33281">
    <property type="entry name" value="UPF0187 PROTEIN YNEE"/>
    <property type="match status" value="1"/>
</dbReference>
<dbReference type="RefSeq" id="WP_145111167.1">
    <property type="nucleotide sequence ID" value="NZ_CP036349.1"/>
</dbReference>
<dbReference type="InterPro" id="IPR044669">
    <property type="entry name" value="YneE/VCCN1/2-like"/>
</dbReference>
<feature type="transmembrane region" description="Helical" evidence="9">
    <location>
        <begin position="292"/>
        <end position="310"/>
    </location>
</feature>
<name>A0A518K7D9_9BACT</name>
<reference evidence="10 11" key="1">
    <citation type="submission" date="2019-02" db="EMBL/GenBank/DDBJ databases">
        <title>Deep-cultivation of Planctomycetes and their phenomic and genomic characterization uncovers novel biology.</title>
        <authorList>
            <person name="Wiegand S."/>
            <person name="Jogler M."/>
            <person name="Boedeker C."/>
            <person name="Pinto D."/>
            <person name="Vollmers J."/>
            <person name="Rivas-Marin E."/>
            <person name="Kohn T."/>
            <person name="Peeters S.H."/>
            <person name="Heuer A."/>
            <person name="Rast P."/>
            <person name="Oberbeckmann S."/>
            <person name="Bunk B."/>
            <person name="Jeske O."/>
            <person name="Meyerdierks A."/>
            <person name="Storesund J.E."/>
            <person name="Kallscheuer N."/>
            <person name="Luecker S."/>
            <person name="Lage O.M."/>
            <person name="Pohl T."/>
            <person name="Merkel B.J."/>
            <person name="Hornburger P."/>
            <person name="Mueller R.-W."/>
            <person name="Bruemmer F."/>
            <person name="Labrenz M."/>
            <person name="Spormann A.M."/>
            <person name="Op den Camp H."/>
            <person name="Overmann J."/>
            <person name="Amann R."/>
            <person name="Jetten M.S.M."/>
            <person name="Mascher T."/>
            <person name="Medema M.H."/>
            <person name="Devos D.P."/>
            <person name="Kaster A.-K."/>
            <person name="Ovreas L."/>
            <person name="Rohde M."/>
            <person name="Galperin M.Y."/>
            <person name="Jogler C."/>
        </authorList>
    </citation>
    <scope>NUCLEOTIDE SEQUENCE [LARGE SCALE GENOMIC DNA]</scope>
    <source>
        <strain evidence="10 11">Spa11</strain>
    </source>
</reference>
<keyword evidence="5 9" id="KW-1133">Transmembrane helix</keyword>
<evidence type="ECO:0000256" key="2">
    <source>
        <dbReference type="ARBA" id="ARBA00022448"/>
    </source>
</evidence>
<protein>
    <submittedName>
        <fullName evidence="10">Bestrophin, RFP-TM, chloride channel</fullName>
    </submittedName>
</protein>
<keyword evidence="4 9" id="KW-0812">Transmembrane</keyword>
<dbReference type="KEGG" id="bmei:Spa11_19040"/>
<gene>
    <name evidence="10" type="ORF">Spa11_19040</name>
</gene>
<comment type="similarity">
    <text evidence="8">Belongs to the anion channel-forming bestrophin (TC 1.A.46) family.</text>
</comment>
<comment type="subcellular location">
    <subcellularLocation>
        <location evidence="1">Cell membrane</location>
        <topology evidence="1">Multi-pass membrane protein</topology>
    </subcellularLocation>
</comment>
<evidence type="ECO:0000256" key="7">
    <source>
        <dbReference type="ARBA" id="ARBA00023136"/>
    </source>
</evidence>
<dbReference type="Proteomes" id="UP000316426">
    <property type="component" value="Chromosome"/>
</dbReference>
<evidence type="ECO:0000313" key="11">
    <source>
        <dbReference type="Proteomes" id="UP000316426"/>
    </source>
</evidence>
<evidence type="ECO:0000313" key="10">
    <source>
        <dbReference type="EMBL" id="QDV73705.1"/>
    </source>
</evidence>
<keyword evidence="11" id="KW-1185">Reference proteome</keyword>
<dbReference type="AlphaFoldDB" id="A0A518K7D9"/>
<sequence>MYTRKTLPLRRILLWTRWHLALFTALAFVPVALYDILGCKWLHVPWLPISLVGTAVAFIVGFKNNASYDRMWEARKIWGGIVNASRSFTVMVKDFVRHDDIPGDKLLDLHRELVYRHVGWLTALRYQLRTVRPWENKRASPGNRRFHGMPFRLHESEIPMECAVAKYIPTDELGEIFSKANQATQILGIQSRRLRELRKAGLLGAYEHVEIERMVVELYALQGKSERIKNFPYPRQFATLNYVFVWLFILLLPYGVMEEFERVGDHIIAEHLSDNASTGALDAFVQFAGSRFVWLTIPFSAVITWVFYALEIVGELSENPFEGGPNDVPITDLSRSIEIDICQLVDCTDIPEKILWESGVVL</sequence>
<dbReference type="Pfam" id="PF25539">
    <property type="entry name" value="Bestrophin_2"/>
    <property type="match status" value="2"/>
</dbReference>
<feature type="transmembrane region" description="Helical" evidence="9">
    <location>
        <begin position="45"/>
        <end position="62"/>
    </location>
</feature>
<feature type="transmembrane region" description="Helical" evidence="9">
    <location>
        <begin position="12"/>
        <end position="33"/>
    </location>
</feature>
<keyword evidence="3" id="KW-1003">Cell membrane</keyword>
<dbReference type="EMBL" id="CP036349">
    <property type="protein sequence ID" value="QDV73705.1"/>
    <property type="molecule type" value="Genomic_DNA"/>
</dbReference>